<protein>
    <submittedName>
        <fullName evidence="1">Uncharacterized protein</fullName>
    </submittedName>
</protein>
<reference evidence="1 2" key="1">
    <citation type="submission" date="2020-08" db="EMBL/GenBank/DDBJ databases">
        <title>The Agave Microbiome: Exploring the role of microbial communities in plant adaptations to desert environments.</title>
        <authorList>
            <person name="Partida-Martinez L.P."/>
        </authorList>
    </citation>
    <scope>NUCLEOTIDE SEQUENCE [LARGE SCALE GENOMIC DNA]</scope>
    <source>
        <strain evidence="1 2">AS3.12</strain>
    </source>
</reference>
<name>A0A7X0JQB3_9HYPH</name>
<comment type="caution">
    <text evidence="1">The sequence shown here is derived from an EMBL/GenBank/DDBJ whole genome shotgun (WGS) entry which is preliminary data.</text>
</comment>
<keyword evidence="2" id="KW-1185">Reference proteome</keyword>
<organism evidence="1 2">
    <name type="scientific">Rhizobium soli</name>
    <dbReference type="NCBI Taxonomy" id="424798"/>
    <lineage>
        <taxon>Bacteria</taxon>
        <taxon>Pseudomonadati</taxon>
        <taxon>Pseudomonadota</taxon>
        <taxon>Alphaproteobacteria</taxon>
        <taxon>Hyphomicrobiales</taxon>
        <taxon>Rhizobiaceae</taxon>
        <taxon>Rhizobium/Agrobacterium group</taxon>
        <taxon>Rhizobium</taxon>
    </lineage>
</organism>
<dbReference type="RefSeq" id="WP_184655956.1">
    <property type="nucleotide sequence ID" value="NZ_JACHBU010000012.1"/>
</dbReference>
<evidence type="ECO:0000313" key="1">
    <source>
        <dbReference type="EMBL" id="MBB6510911.1"/>
    </source>
</evidence>
<gene>
    <name evidence="1" type="ORF">F4695_004303</name>
</gene>
<dbReference type="EMBL" id="JACHBU010000012">
    <property type="protein sequence ID" value="MBB6510911.1"/>
    <property type="molecule type" value="Genomic_DNA"/>
</dbReference>
<evidence type="ECO:0000313" key="2">
    <source>
        <dbReference type="Proteomes" id="UP000585437"/>
    </source>
</evidence>
<proteinExistence type="predicted"/>
<dbReference type="AlphaFoldDB" id="A0A7X0JQB3"/>
<accession>A0A7X0JQB3</accession>
<sequence length="634" mass="69918">MNKQAAVKVKDVEEVFEIAVIDDAFILILESNLSPEERAAFEALLLENEIQEELRSHGFDDDEIVAVSDKMLDALTDITKNLGLLYAGLLDGASDLAQRLEERRAMLAIVEAMRTVSSCKVYEIAPVGNVPDLRHCDMVFIDYYLEGTASSKGGELAERWAAQIQATKPTGKQQLLVLMSSLETVRDFRKGFMAKAEIDGGAFMFVGKADMDERWKVGAHLRSLAGALPHSAAVNEYVAAIGAEIEDSKTKFMEMLTQLDISDFAYIQNLSLQADGHPLGDYLSWLLSTHLGSLIFEGNLRSKQSAVDGIVFERLLMTPTAPTTDVAKLYHSAQFSRDVGALGKHPRDKTDTWIPLLQLGDVFLTEPKDRAVVVLSADCDLAFTPDDKGRAPDPDRSVILVEGQPVRINVAKKQADGGANISFVAGGEVYQIDWDFRGYKAVALDQVRQHLRKRKFETSQHDRLRPLYALKLQQEFASQILRIGPPVVPPVMRSVKGEIWQISPDAVTKVHVFGPDELIEISHKAQHSVVLTLGCATVIRRKVLALAEAVTAYKSSLTDENDPKQQKRGRLGGAHQEIRDLLGNDVHWETIVSSPVALPEPGKITKTNVFAIGRNADLSVVPTDTPRLVLNIID</sequence>
<dbReference type="Proteomes" id="UP000585437">
    <property type="component" value="Unassembled WGS sequence"/>
</dbReference>